<evidence type="ECO:0000256" key="3">
    <source>
        <dbReference type="ARBA" id="ARBA00022737"/>
    </source>
</evidence>
<dbReference type="RefSeq" id="XP_024944131.1">
    <property type="nucleotide sequence ID" value="XM_025088363.1"/>
</dbReference>
<evidence type="ECO:0000256" key="5">
    <source>
        <dbReference type="SAM" id="Phobius"/>
    </source>
</evidence>
<evidence type="ECO:0000256" key="4">
    <source>
        <dbReference type="SAM" id="MobiDB-lite"/>
    </source>
</evidence>
<feature type="compositionally biased region" description="Basic and acidic residues" evidence="4">
    <location>
        <begin position="583"/>
        <end position="593"/>
    </location>
</feature>
<reference evidence="7" key="1">
    <citation type="submission" date="2025-08" db="UniProtKB">
        <authorList>
            <consortium name="RefSeq"/>
        </authorList>
    </citation>
    <scope>IDENTIFICATION</scope>
</reference>
<dbReference type="Gene3D" id="3.80.10.10">
    <property type="entry name" value="Ribonuclease Inhibitor"/>
    <property type="match status" value="1"/>
</dbReference>
<keyword evidence="5" id="KW-0472">Membrane</keyword>
<keyword evidence="1" id="KW-0433">Leucine-rich repeat</keyword>
<feature type="region of interest" description="Disordered" evidence="4">
    <location>
        <begin position="561"/>
        <end position="593"/>
    </location>
</feature>
<evidence type="ECO:0000256" key="2">
    <source>
        <dbReference type="ARBA" id="ARBA00022729"/>
    </source>
</evidence>
<feature type="transmembrane region" description="Helical" evidence="5">
    <location>
        <begin position="422"/>
        <end position="447"/>
    </location>
</feature>
<dbReference type="GO" id="GO:0005886">
    <property type="term" value="C:plasma membrane"/>
    <property type="evidence" value="ECO:0007669"/>
    <property type="project" value="TreeGrafter"/>
</dbReference>
<proteinExistence type="predicted"/>
<dbReference type="InterPro" id="IPR032675">
    <property type="entry name" value="LRR_dom_sf"/>
</dbReference>
<feature type="transmembrane region" description="Helical" evidence="5">
    <location>
        <begin position="30"/>
        <end position="52"/>
    </location>
</feature>
<sequence>MSYPPGVVMAAKYTEEIVLRKSKGHFWCRCILSCTMCLLLVALGVHVLMIWYCDAFSNLPKEAFFVTTAENYEYGGENLLEEKFSANLLVQSKSYCSIESCGTVTCNSVPGNMDAGQIAGNFIDTVYKGIPNVKSLYMDRSEIQKIDESSFIPFAKSIRQINLNNNKITTLSKLLLSSILNSNKQFKLTIHENPWNCDCELEWMKSLIKDHPNIFQAIPNCQTPLYNTDKSFVDATFCEISTSQVPIVTPETTKDSSTAFPQDGTTLSQLPLNVTTANPTTEIRGDPNTVKLICQDLSDWRKNSRILLSTVDYEFESRYPEFSIEEMDDYTVLINLTSADATFTLIWYKSKTTYTNESLTEFVKCVKNIKSSYIVSDLQPGSSYVICLMVKDERNPSPFNCLPLMTKPTYESRVWLTNRHKVTAILLLSALVISFCILGALLSFFVIRRNPALLRGSKRVMVVRHRTADAIVLPEGVQISSRRNGKTLKVSNESETFHTTGYITPIGKRRPLIRKDSNTSGVSSHSSGTSYVSGIEPTVGQLMSWRIGRIKNKISLKEVQVPPPLPPHPQHGLIPSLSLNVDSARDEEWNQEN</sequence>
<dbReference type="PANTHER" id="PTHR24369">
    <property type="entry name" value="ANTIGEN BSP, PUTATIVE-RELATED"/>
    <property type="match status" value="1"/>
</dbReference>
<evidence type="ECO:0000313" key="6">
    <source>
        <dbReference type="Proteomes" id="UP000694920"/>
    </source>
</evidence>
<keyword evidence="5 7" id="KW-0812">Transmembrane</keyword>
<keyword evidence="6" id="KW-1185">Reference proteome</keyword>
<keyword evidence="5" id="KW-1133">Transmembrane helix</keyword>
<evidence type="ECO:0000313" key="7">
    <source>
        <dbReference type="RefSeq" id="XP_024944131.1"/>
    </source>
</evidence>
<name>A0AAJ7RPM0_CEPCN</name>
<keyword evidence="3" id="KW-0677">Repeat</keyword>
<keyword evidence="2" id="KW-0732">Signal</keyword>
<dbReference type="Proteomes" id="UP000694920">
    <property type="component" value="Unplaced"/>
</dbReference>
<accession>A0AAJ7RPM0</accession>
<dbReference type="InterPro" id="IPR050541">
    <property type="entry name" value="LRR_TM_domain-containing"/>
</dbReference>
<protein>
    <submittedName>
        <fullName evidence="7">Leucine-rich repeat transmembrane protein FLRT3 isoform X2</fullName>
    </submittedName>
</protein>
<evidence type="ECO:0000256" key="1">
    <source>
        <dbReference type="ARBA" id="ARBA00022614"/>
    </source>
</evidence>
<gene>
    <name evidence="7" type="primary">LOC107271172</name>
</gene>
<dbReference type="SUPFAM" id="SSF52058">
    <property type="entry name" value="L domain-like"/>
    <property type="match status" value="1"/>
</dbReference>
<dbReference type="GeneID" id="107271172"/>
<dbReference type="PANTHER" id="PTHR24369:SF210">
    <property type="entry name" value="CHAOPTIN-RELATED"/>
    <property type="match status" value="1"/>
</dbReference>
<dbReference type="AlphaFoldDB" id="A0AAJ7RPM0"/>
<organism evidence="6 7">
    <name type="scientific">Cephus cinctus</name>
    <name type="common">Wheat stem sawfly</name>
    <dbReference type="NCBI Taxonomy" id="211228"/>
    <lineage>
        <taxon>Eukaryota</taxon>
        <taxon>Metazoa</taxon>
        <taxon>Ecdysozoa</taxon>
        <taxon>Arthropoda</taxon>
        <taxon>Hexapoda</taxon>
        <taxon>Insecta</taxon>
        <taxon>Pterygota</taxon>
        <taxon>Neoptera</taxon>
        <taxon>Endopterygota</taxon>
        <taxon>Hymenoptera</taxon>
        <taxon>Cephoidea</taxon>
        <taxon>Cephidae</taxon>
        <taxon>Cephus</taxon>
    </lineage>
</organism>